<keyword evidence="6" id="KW-0325">Glycoprotein</keyword>
<name>A0AAN9G3Y1_9CAEN</name>
<organism evidence="9 10">
    <name type="scientific">Littorina saxatilis</name>
    <dbReference type="NCBI Taxonomy" id="31220"/>
    <lineage>
        <taxon>Eukaryota</taxon>
        <taxon>Metazoa</taxon>
        <taxon>Spiralia</taxon>
        <taxon>Lophotrochozoa</taxon>
        <taxon>Mollusca</taxon>
        <taxon>Gastropoda</taxon>
        <taxon>Caenogastropoda</taxon>
        <taxon>Littorinimorpha</taxon>
        <taxon>Littorinoidea</taxon>
        <taxon>Littorinidae</taxon>
        <taxon>Littorina</taxon>
    </lineage>
</organism>
<sequence>MGKKAVDVAVILASIVTVTLCKPPNIVFIVVDDLGWNDIGFNNPDIISPNVDRLAREGIILDHAYVQPLCSPSRSSFMTGYYPYRTGLQHLVILPQQPVCAPLTKSFLPQEMKNLGYATHMVGKWHLGFCNWNCTPTFRGFDSFLGYYNAQEDYYIRTFGKFVFTHPFVFGAG</sequence>
<evidence type="ECO:0000256" key="7">
    <source>
        <dbReference type="SAM" id="SignalP"/>
    </source>
</evidence>
<evidence type="ECO:0000313" key="10">
    <source>
        <dbReference type="Proteomes" id="UP001374579"/>
    </source>
</evidence>
<accession>A0AAN9G3Y1</accession>
<keyword evidence="7" id="KW-0732">Signal</keyword>
<dbReference type="PROSITE" id="PS00523">
    <property type="entry name" value="SULFATASE_1"/>
    <property type="match status" value="1"/>
</dbReference>
<dbReference type="InterPro" id="IPR047115">
    <property type="entry name" value="ARSB"/>
</dbReference>
<dbReference type="PANTHER" id="PTHR10342">
    <property type="entry name" value="ARYLSULFATASE"/>
    <property type="match status" value="1"/>
</dbReference>
<reference evidence="9 10" key="1">
    <citation type="submission" date="2024-02" db="EMBL/GenBank/DDBJ databases">
        <title>Chromosome-scale genome assembly of the rough periwinkle Littorina saxatilis.</title>
        <authorList>
            <person name="De Jode A."/>
            <person name="Faria R."/>
            <person name="Formenti G."/>
            <person name="Sims Y."/>
            <person name="Smith T.P."/>
            <person name="Tracey A."/>
            <person name="Wood J.M.D."/>
            <person name="Zagrodzka Z.B."/>
            <person name="Johannesson K."/>
            <person name="Butlin R.K."/>
            <person name="Leder E.H."/>
        </authorList>
    </citation>
    <scope>NUCLEOTIDE SEQUENCE [LARGE SCALE GENOMIC DNA]</scope>
    <source>
        <strain evidence="9">Snail1</strain>
        <tissue evidence="9">Muscle</tissue>
    </source>
</reference>
<gene>
    <name evidence="9" type="ORF">V1264_007555</name>
</gene>
<comment type="caution">
    <text evidence="9">The sequence shown here is derived from an EMBL/GenBank/DDBJ whole genome shotgun (WGS) entry which is preliminary data.</text>
</comment>
<keyword evidence="5" id="KW-0106">Calcium</keyword>
<dbReference type="InterPro" id="IPR017850">
    <property type="entry name" value="Alkaline_phosphatase_core_sf"/>
</dbReference>
<evidence type="ECO:0000256" key="6">
    <source>
        <dbReference type="ARBA" id="ARBA00023180"/>
    </source>
</evidence>
<evidence type="ECO:0000313" key="9">
    <source>
        <dbReference type="EMBL" id="KAK7093872.1"/>
    </source>
</evidence>
<protein>
    <recommendedName>
        <fullName evidence="8">Sulfatase N-terminal domain-containing protein</fullName>
    </recommendedName>
</protein>
<dbReference type="GO" id="GO:0046872">
    <property type="term" value="F:metal ion binding"/>
    <property type="evidence" value="ECO:0007669"/>
    <property type="project" value="UniProtKB-KW"/>
</dbReference>
<dbReference type="SUPFAM" id="SSF53649">
    <property type="entry name" value="Alkaline phosphatase-like"/>
    <property type="match status" value="1"/>
</dbReference>
<comment type="similarity">
    <text evidence="2">Belongs to the sulfatase family.</text>
</comment>
<evidence type="ECO:0000256" key="5">
    <source>
        <dbReference type="ARBA" id="ARBA00022837"/>
    </source>
</evidence>
<dbReference type="PROSITE" id="PS00149">
    <property type="entry name" value="SULFATASE_2"/>
    <property type="match status" value="1"/>
</dbReference>
<dbReference type="Pfam" id="PF00884">
    <property type="entry name" value="Sulfatase"/>
    <property type="match status" value="1"/>
</dbReference>
<comment type="cofactor">
    <cofactor evidence="1">
        <name>Ca(2+)</name>
        <dbReference type="ChEBI" id="CHEBI:29108"/>
    </cofactor>
</comment>
<dbReference type="PANTHER" id="PTHR10342:SF273">
    <property type="entry name" value="RE14504P"/>
    <property type="match status" value="1"/>
</dbReference>
<feature type="chain" id="PRO_5043034173" description="Sulfatase N-terminal domain-containing protein" evidence="7">
    <location>
        <begin position="22"/>
        <end position="173"/>
    </location>
</feature>
<feature type="domain" description="Sulfatase N-terminal" evidence="8">
    <location>
        <begin position="24"/>
        <end position="157"/>
    </location>
</feature>
<dbReference type="Gene3D" id="3.40.720.10">
    <property type="entry name" value="Alkaline Phosphatase, subunit A"/>
    <property type="match status" value="1"/>
</dbReference>
<keyword evidence="4" id="KW-0378">Hydrolase</keyword>
<evidence type="ECO:0000256" key="2">
    <source>
        <dbReference type="ARBA" id="ARBA00008779"/>
    </source>
</evidence>
<dbReference type="InterPro" id="IPR000917">
    <property type="entry name" value="Sulfatase_N"/>
</dbReference>
<evidence type="ECO:0000259" key="8">
    <source>
        <dbReference type="Pfam" id="PF00884"/>
    </source>
</evidence>
<dbReference type="EMBL" id="JBAMIC010000019">
    <property type="protein sequence ID" value="KAK7093872.1"/>
    <property type="molecule type" value="Genomic_DNA"/>
</dbReference>
<evidence type="ECO:0000256" key="4">
    <source>
        <dbReference type="ARBA" id="ARBA00022801"/>
    </source>
</evidence>
<keyword evidence="3" id="KW-0479">Metal-binding</keyword>
<evidence type="ECO:0000256" key="3">
    <source>
        <dbReference type="ARBA" id="ARBA00022723"/>
    </source>
</evidence>
<keyword evidence="10" id="KW-1185">Reference proteome</keyword>
<feature type="signal peptide" evidence="7">
    <location>
        <begin position="1"/>
        <end position="21"/>
    </location>
</feature>
<evidence type="ECO:0000256" key="1">
    <source>
        <dbReference type="ARBA" id="ARBA00001913"/>
    </source>
</evidence>
<dbReference type="GO" id="GO:0008484">
    <property type="term" value="F:sulfuric ester hydrolase activity"/>
    <property type="evidence" value="ECO:0007669"/>
    <property type="project" value="InterPro"/>
</dbReference>
<dbReference type="AlphaFoldDB" id="A0AAN9G3Y1"/>
<dbReference type="Proteomes" id="UP001374579">
    <property type="component" value="Unassembled WGS sequence"/>
</dbReference>
<dbReference type="InterPro" id="IPR024607">
    <property type="entry name" value="Sulfatase_CS"/>
</dbReference>
<proteinExistence type="inferred from homology"/>